<dbReference type="Gene3D" id="1.10.3210.10">
    <property type="entry name" value="Hypothetical protein af1432"/>
    <property type="match status" value="1"/>
</dbReference>
<dbReference type="InterPro" id="IPR019734">
    <property type="entry name" value="TPR_rpt"/>
</dbReference>
<dbReference type="SUPFAM" id="SSF109604">
    <property type="entry name" value="HD-domain/PDEase-like"/>
    <property type="match status" value="1"/>
</dbReference>
<dbReference type="Proteomes" id="UP000077421">
    <property type="component" value="Unassembled WGS sequence"/>
</dbReference>
<reference evidence="4 6" key="2">
    <citation type="submission" date="2017-02" db="EMBL/GenBank/DDBJ databases">
        <title>Draft genome of Acidibacillus ferrooxidans Huett2.</title>
        <authorList>
            <person name="Schopf S."/>
        </authorList>
    </citation>
    <scope>NUCLEOTIDE SEQUENCE [LARGE SCALE GENOMIC DNA]</scope>
    <source>
        <strain evidence="4 6">Huett2</strain>
    </source>
</reference>
<evidence type="ECO:0000313" key="5">
    <source>
        <dbReference type="Proteomes" id="UP000077421"/>
    </source>
</evidence>
<organism evidence="3 5">
    <name type="scientific">Ferroacidibacillus organovorans</name>
    <dbReference type="NCBI Taxonomy" id="1765683"/>
    <lineage>
        <taxon>Bacteria</taxon>
        <taxon>Bacillati</taxon>
        <taxon>Bacillota</taxon>
        <taxon>Bacilli</taxon>
        <taxon>Bacillales</taxon>
        <taxon>Alicyclobacillaceae</taxon>
        <taxon>Ferroacidibacillus</taxon>
    </lineage>
</organism>
<name>A0A162SHR0_9BACL</name>
<dbReference type="AlphaFoldDB" id="A0A162SHR0"/>
<dbReference type="STRING" id="1765683.B2M26_00075"/>
<evidence type="ECO:0000313" key="6">
    <source>
        <dbReference type="Proteomes" id="UP000190229"/>
    </source>
</evidence>
<dbReference type="Pfam" id="PF13487">
    <property type="entry name" value="HD_5"/>
    <property type="match status" value="1"/>
</dbReference>
<dbReference type="PROSITE" id="PS50005">
    <property type="entry name" value="TPR"/>
    <property type="match status" value="1"/>
</dbReference>
<feature type="repeat" description="TPR" evidence="1">
    <location>
        <begin position="48"/>
        <end position="81"/>
    </location>
</feature>
<dbReference type="PANTHER" id="PTHR43155">
    <property type="entry name" value="CYCLIC DI-GMP PHOSPHODIESTERASE PA4108-RELATED"/>
    <property type="match status" value="1"/>
</dbReference>
<reference evidence="3 5" key="1">
    <citation type="submission" date="2016-02" db="EMBL/GenBank/DDBJ databases">
        <title>Draft genome sequence of Acidibacillus ferrooxidans SLC66.</title>
        <authorList>
            <person name="Oliveira G."/>
            <person name="Nancucheo I."/>
            <person name="Dall'Agnol H."/>
            <person name="Johnson B."/>
            <person name="Oliveira R."/>
            <person name="Nunes G.L."/>
            <person name="Tzotzos G."/>
            <person name="Orellana S.C."/>
            <person name="Salim A.C."/>
            <person name="Araujo F.M."/>
        </authorList>
    </citation>
    <scope>NUCLEOTIDE SEQUENCE [LARGE SCALE GENOMIC DNA]</scope>
    <source>
        <strain evidence="3 5">SLC66</strain>
    </source>
</reference>
<dbReference type="Gene3D" id="1.25.40.10">
    <property type="entry name" value="Tetratricopeptide repeat domain"/>
    <property type="match status" value="1"/>
</dbReference>
<sequence length="488" mass="55705">MLTHDPPCCSCKNRFNQAARHVSLKFYHAAIESYKAILACANTHDMNDAVWDELGKIFVQLGTVDHARSAFIQAIELSRDPVQRIRFQMHLALIERRNGKNQEARLILESLLQTEIHIPFILQASLLGNYGMLLGELGLLDESLHFLNESLQIALAHQLDYILPEIYTNRAMAHLELNQFEKASDDLARAHQYGDYAYLPAYTVQTQLDFALNQLDDATKTAKRALDVVWRSYLQFEREEIASLAQILAIVAHHAGDPSLALRLLQKALVMFGRARNWRAWQTAQTLQESWSVPSHKRPTYPLTPEEWTKLEQFVILLDVTDALELIEPNFAHLLDVRTFYTRALAEVCPETAADETSAVFLSRLADYGLTMVEPEIIKNPHRSMDAWKRYQQHPFFTLEMLTVEWLPGNVYTAIFHHHEAYDGTGFPFHLAGDEITPLARMVAITDTYAQSVTRGVAHSAALQEIRQLSGTRFDPRYVASFCELFQI</sequence>
<dbReference type="InterPro" id="IPR037522">
    <property type="entry name" value="HD_GYP_dom"/>
</dbReference>
<evidence type="ECO:0000313" key="3">
    <source>
        <dbReference type="EMBL" id="OAG95085.1"/>
    </source>
</evidence>
<keyword evidence="1" id="KW-0802">TPR repeat</keyword>
<evidence type="ECO:0000259" key="2">
    <source>
        <dbReference type="PROSITE" id="PS51832"/>
    </source>
</evidence>
<dbReference type="PROSITE" id="PS51832">
    <property type="entry name" value="HD_GYP"/>
    <property type="match status" value="1"/>
</dbReference>
<protein>
    <recommendedName>
        <fullName evidence="2">HD-GYP domain-containing protein</fullName>
    </recommendedName>
</protein>
<evidence type="ECO:0000256" key="1">
    <source>
        <dbReference type="PROSITE-ProRule" id="PRU00339"/>
    </source>
</evidence>
<dbReference type="SMART" id="SM00028">
    <property type="entry name" value="TPR"/>
    <property type="match status" value="4"/>
</dbReference>
<keyword evidence="6" id="KW-1185">Reference proteome</keyword>
<dbReference type="EMBL" id="LSUQ01000004">
    <property type="protein sequence ID" value="OAG95085.1"/>
    <property type="molecule type" value="Genomic_DNA"/>
</dbReference>
<accession>A0A162SHR0</accession>
<evidence type="ECO:0000313" key="4">
    <source>
        <dbReference type="EMBL" id="OPG17592.1"/>
    </source>
</evidence>
<dbReference type="InterPro" id="IPR011990">
    <property type="entry name" value="TPR-like_helical_dom_sf"/>
</dbReference>
<dbReference type="EMBL" id="MWPS01000001">
    <property type="protein sequence ID" value="OPG17592.1"/>
    <property type="molecule type" value="Genomic_DNA"/>
</dbReference>
<dbReference type="SUPFAM" id="SSF48452">
    <property type="entry name" value="TPR-like"/>
    <property type="match status" value="2"/>
</dbReference>
<comment type="caution">
    <text evidence="3">The sequence shown here is derived from an EMBL/GenBank/DDBJ whole genome shotgun (WGS) entry which is preliminary data.</text>
</comment>
<gene>
    <name evidence="3" type="ORF">AYW79_02425</name>
    <name evidence="4" type="ORF">B2M26_00075</name>
</gene>
<dbReference type="Pfam" id="PF13181">
    <property type="entry name" value="TPR_8"/>
    <property type="match status" value="1"/>
</dbReference>
<proteinExistence type="predicted"/>
<feature type="domain" description="HD-GYP" evidence="2">
    <location>
        <begin position="309"/>
        <end position="488"/>
    </location>
</feature>
<dbReference type="Proteomes" id="UP000190229">
    <property type="component" value="Unassembled WGS sequence"/>
</dbReference>
<dbReference type="PANTHER" id="PTHR43155:SF2">
    <property type="entry name" value="CYCLIC DI-GMP PHOSPHODIESTERASE PA4108"/>
    <property type="match status" value="1"/>
</dbReference>